<dbReference type="EMBL" id="VWOX01000044">
    <property type="protein sequence ID" value="KAA5535656.1"/>
    <property type="molecule type" value="Genomic_DNA"/>
</dbReference>
<evidence type="ECO:0000313" key="1">
    <source>
        <dbReference type="EMBL" id="KAA5535656.1"/>
    </source>
</evidence>
<sequence>MSYRFSICRKRMTVHRTFEVATDQDPRQAKHFNCRLNNGLYCWLHSSSVALDVIAGTLVNIESGEILLQYKGRSSGAALFTVDGKEILCTSPKSKKIVGRCDGRILFAMEVRCVYSTSPVCLGTVSNHILVDIPLAVFFCTFYAD</sequence>
<keyword evidence="2" id="KW-1185">Reference proteome</keyword>
<gene>
    <name evidence="1" type="ORF">FYK55_28475</name>
</gene>
<evidence type="ECO:0000313" key="2">
    <source>
        <dbReference type="Proteomes" id="UP000324479"/>
    </source>
</evidence>
<name>A0A5M6CKV6_9BACT</name>
<dbReference type="Proteomes" id="UP000324479">
    <property type="component" value="Unassembled WGS sequence"/>
</dbReference>
<dbReference type="AlphaFoldDB" id="A0A5M6CKV6"/>
<dbReference type="RefSeq" id="WP_150080019.1">
    <property type="nucleotide sequence ID" value="NZ_VWOX01000044.1"/>
</dbReference>
<proteinExistence type="predicted"/>
<reference evidence="1 2" key="1">
    <citation type="submission" date="2019-08" db="EMBL/GenBank/DDBJ databases">
        <authorList>
            <person name="Dhanesh K."/>
            <person name="Kumar G."/>
            <person name="Sasikala C."/>
            <person name="Venkata Ramana C."/>
        </authorList>
    </citation>
    <scope>NUCLEOTIDE SEQUENCE [LARGE SCALE GENOMIC DNA]</scope>
    <source>
        <strain evidence="1 2">JC645</strain>
    </source>
</reference>
<comment type="caution">
    <text evidence="1">The sequence shown here is derived from an EMBL/GenBank/DDBJ whole genome shotgun (WGS) entry which is preliminary data.</text>
</comment>
<organism evidence="1 2">
    <name type="scientific">Roseiconus nitratireducens</name>
    <dbReference type="NCBI Taxonomy" id="2605748"/>
    <lineage>
        <taxon>Bacteria</taxon>
        <taxon>Pseudomonadati</taxon>
        <taxon>Planctomycetota</taxon>
        <taxon>Planctomycetia</taxon>
        <taxon>Pirellulales</taxon>
        <taxon>Pirellulaceae</taxon>
        <taxon>Roseiconus</taxon>
    </lineage>
</organism>
<accession>A0A5M6CKV6</accession>
<protein>
    <submittedName>
        <fullName evidence="1">Uncharacterized protein</fullName>
    </submittedName>
</protein>